<protein>
    <submittedName>
        <fullName evidence="6">Similar to Cellobiose dehydrogenase acc. no. Q01738</fullName>
    </submittedName>
</protein>
<evidence type="ECO:0000313" key="6">
    <source>
        <dbReference type="EMBL" id="CCX06162.1"/>
    </source>
</evidence>
<dbReference type="PANTHER" id="PTHR47190">
    <property type="entry name" value="DEHYDROGENASE, PUTATIVE-RELATED"/>
    <property type="match status" value="1"/>
</dbReference>
<keyword evidence="4" id="KW-0812">Transmembrane</keyword>
<organism evidence="6 7">
    <name type="scientific">Pyronema omphalodes (strain CBS 100304)</name>
    <name type="common">Pyronema confluens</name>
    <dbReference type="NCBI Taxonomy" id="1076935"/>
    <lineage>
        <taxon>Eukaryota</taxon>
        <taxon>Fungi</taxon>
        <taxon>Dikarya</taxon>
        <taxon>Ascomycota</taxon>
        <taxon>Pezizomycotina</taxon>
        <taxon>Pezizomycetes</taxon>
        <taxon>Pezizales</taxon>
        <taxon>Pyronemataceae</taxon>
        <taxon>Pyronema</taxon>
    </lineage>
</organism>
<dbReference type="SUPFAM" id="SSF54373">
    <property type="entry name" value="FAD-linked reductases, C-terminal domain"/>
    <property type="match status" value="1"/>
</dbReference>
<dbReference type="PIRSF" id="PIRSF000137">
    <property type="entry name" value="Alcohol_oxidase"/>
    <property type="match status" value="1"/>
</dbReference>
<evidence type="ECO:0000256" key="1">
    <source>
        <dbReference type="ARBA" id="ARBA00010790"/>
    </source>
</evidence>
<dbReference type="Gene3D" id="3.30.410.10">
    <property type="entry name" value="Cholesterol Oxidase, domain 2"/>
    <property type="match status" value="1"/>
</dbReference>
<proteinExistence type="inferred from homology"/>
<dbReference type="EMBL" id="HF935280">
    <property type="protein sequence ID" value="CCX06162.1"/>
    <property type="molecule type" value="Genomic_DNA"/>
</dbReference>
<dbReference type="GO" id="GO:0050660">
    <property type="term" value="F:flavin adenine dinucleotide binding"/>
    <property type="evidence" value="ECO:0007669"/>
    <property type="project" value="InterPro"/>
</dbReference>
<dbReference type="Proteomes" id="UP000018144">
    <property type="component" value="Unassembled WGS sequence"/>
</dbReference>
<keyword evidence="7" id="KW-1185">Reference proteome</keyword>
<accession>U4KWD3</accession>
<feature type="domain" description="Glucose-methanol-choline oxidoreductase N-terminal" evidence="5">
    <location>
        <begin position="141"/>
        <end position="164"/>
    </location>
</feature>
<keyword evidence="2 3" id="KW-0274">FAD</keyword>
<keyword evidence="4" id="KW-0472">Membrane</keyword>
<dbReference type="Gene3D" id="3.50.50.60">
    <property type="entry name" value="FAD/NAD(P)-binding domain"/>
    <property type="match status" value="1"/>
</dbReference>
<sequence length="546" mass="59804">MDPLSTSKGALPPTLPRYRIQPVKRQNLAMRYLAIIVLLIFLIVFTRGRVASAADWEWDYIIVGTGPAGSMLSSRLSASGARVLILEAGHPSTYATGGRSAPTWLRNSGEKLSRFDVPGFFNAFTAHPDGHQCPDIPFPAGCILGGGSAVNSGIWFLPAKEDWEGMWEPSSMIDAIRRTRERIPGTENPSRDGRQWFDESFEVFGGMLKGMGWREVKANKEEGKDRTFSRTNFMGDKGERGGPVERYMLEALGRAHAGGNVEIRYGARVERVLRKGGKVTGVEYLQSGERKTVGVGKKGKVVLSAGAFGTAKILWGSGVGTKDQLSIMKAARGDRMITSTEWIDLPVGYNLQDHPATYAVFRYPGITPAYNYSGAYETPPKVDADNYLLHRSGPLASSNARISLWHKITGSDGISRTMQWAGRTSDAGNFTDTDLLLMTAYITHGQTSRGRIGLTPNLTHQIIVSPYLTSKEDISALTESFQTLLPRIAEIKGIEMLQPDLSKTSISDFVHNYNLPRGSNHWSGTAAMGKVVDNETRVKGLKNLVS</sequence>
<dbReference type="AlphaFoldDB" id="U4KWD3"/>
<evidence type="ECO:0000256" key="4">
    <source>
        <dbReference type="SAM" id="Phobius"/>
    </source>
</evidence>
<dbReference type="OrthoDB" id="413885at2759"/>
<evidence type="ECO:0000256" key="2">
    <source>
        <dbReference type="PIRSR" id="PIRSR000137-2"/>
    </source>
</evidence>
<evidence type="ECO:0000259" key="5">
    <source>
        <dbReference type="PROSITE" id="PS00623"/>
    </source>
</evidence>
<dbReference type="InterPro" id="IPR053208">
    <property type="entry name" value="GMC_Oxidoreductase_CD"/>
</dbReference>
<reference evidence="6 7" key="1">
    <citation type="journal article" date="2013" name="PLoS Genet.">
        <title>The genome and development-dependent transcriptomes of Pyronema confluens: a window into fungal evolution.</title>
        <authorList>
            <person name="Traeger S."/>
            <person name="Altegoer F."/>
            <person name="Freitag M."/>
            <person name="Gabaldon T."/>
            <person name="Kempken F."/>
            <person name="Kumar A."/>
            <person name="Marcet-Houben M."/>
            <person name="Poggeler S."/>
            <person name="Stajich J.E."/>
            <person name="Nowrousian M."/>
        </authorList>
    </citation>
    <scope>NUCLEOTIDE SEQUENCE [LARGE SCALE GENOMIC DNA]</scope>
    <source>
        <strain evidence="7">CBS 100304</strain>
        <tissue evidence="6">Vegetative mycelium</tissue>
    </source>
</reference>
<dbReference type="PROSITE" id="PS00623">
    <property type="entry name" value="GMC_OXRED_1"/>
    <property type="match status" value="1"/>
</dbReference>
<dbReference type="GO" id="GO:0016614">
    <property type="term" value="F:oxidoreductase activity, acting on CH-OH group of donors"/>
    <property type="evidence" value="ECO:0007669"/>
    <property type="project" value="InterPro"/>
</dbReference>
<comment type="similarity">
    <text evidence="1 3">Belongs to the GMC oxidoreductase family.</text>
</comment>
<dbReference type="Pfam" id="PF00732">
    <property type="entry name" value="GMC_oxred_N"/>
    <property type="match status" value="1"/>
</dbReference>
<feature type="binding site" evidence="2">
    <location>
        <position position="269"/>
    </location>
    <ligand>
        <name>FAD</name>
        <dbReference type="ChEBI" id="CHEBI:57692"/>
    </ligand>
</feature>
<dbReference type="InterPro" id="IPR012132">
    <property type="entry name" value="GMC_OxRdtase"/>
</dbReference>
<dbReference type="InterPro" id="IPR000172">
    <property type="entry name" value="GMC_OxRdtase_N"/>
</dbReference>
<dbReference type="Pfam" id="PF05199">
    <property type="entry name" value="GMC_oxred_C"/>
    <property type="match status" value="1"/>
</dbReference>
<evidence type="ECO:0000256" key="3">
    <source>
        <dbReference type="RuleBase" id="RU003968"/>
    </source>
</evidence>
<dbReference type="STRING" id="1076935.U4KWD3"/>
<dbReference type="InterPro" id="IPR036188">
    <property type="entry name" value="FAD/NAD-bd_sf"/>
</dbReference>
<dbReference type="eggNOG" id="KOG1238">
    <property type="taxonomic scope" value="Eukaryota"/>
</dbReference>
<keyword evidence="3" id="KW-0285">Flavoprotein</keyword>
<evidence type="ECO:0000313" key="7">
    <source>
        <dbReference type="Proteomes" id="UP000018144"/>
    </source>
</evidence>
<feature type="transmembrane region" description="Helical" evidence="4">
    <location>
        <begin position="28"/>
        <end position="45"/>
    </location>
</feature>
<dbReference type="SUPFAM" id="SSF51905">
    <property type="entry name" value="FAD/NAD(P)-binding domain"/>
    <property type="match status" value="1"/>
</dbReference>
<keyword evidence="4" id="KW-1133">Transmembrane helix</keyword>
<dbReference type="PANTHER" id="PTHR47190:SF2">
    <property type="entry name" value="CELLOBIOSE DEHYDROGENASE (AFU_ORTHOLOGUE AFUA_2G17620)"/>
    <property type="match status" value="1"/>
</dbReference>
<gene>
    <name evidence="6" type="ORF">PCON_05749</name>
</gene>
<name>U4KWD3_PYROM</name>
<comment type="cofactor">
    <cofactor evidence="2">
        <name>FAD</name>
        <dbReference type="ChEBI" id="CHEBI:57692"/>
    </cofactor>
</comment>
<dbReference type="InterPro" id="IPR007867">
    <property type="entry name" value="GMC_OxRtase_C"/>
</dbReference>